<accession>A0A7C8MER2</accession>
<gene>
    <name evidence="2" type="ORF">BDV95DRAFT_42144</name>
</gene>
<dbReference type="Proteomes" id="UP000481861">
    <property type="component" value="Unassembled WGS sequence"/>
</dbReference>
<evidence type="ECO:0000313" key="3">
    <source>
        <dbReference type="Proteomes" id="UP000481861"/>
    </source>
</evidence>
<feature type="region of interest" description="Disordered" evidence="1">
    <location>
        <begin position="1"/>
        <end position="30"/>
    </location>
</feature>
<proteinExistence type="predicted"/>
<evidence type="ECO:0000313" key="2">
    <source>
        <dbReference type="EMBL" id="KAF2871502.1"/>
    </source>
</evidence>
<dbReference type="AlphaFoldDB" id="A0A7C8MER2"/>
<dbReference type="EMBL" id="JAADJZ010000011">
    <property type="protein sequence ID" value="KAF2871502.1"/>
    <property type="molecule type" value="Genomic_DNA"/>
</dbReference>
<name>A0A7C8MER2_9PLEO</name>
<comment type="caution">
    <text evidence="2">The sequence shown here is derived from an EMBL/GenBank/DDBJ whole genome shotgun (WGS) entry which is preliminary data.</text>
</comment>
<reference evidence="2 3" key="1">
    <citation type="submission" date="2020-01" db="EMBL/GenBank/DDBJ databases">
        <authorList>
            <consortium name="DOE Joint Genome Institute"/>
            <person name="Haridas S."/>
            <person name="Albert R."/>
            <person name="Binder M."/>
            <person name="Bloem J."/>
            <person name="Labutti K."/>
            <person name="Salamov A."/>
            <person name="Andreopoulos B."/>
            <person name="Baker S.E."/>
            <person name="Barry K."/>
            <person name="Bills G."/>
            <person name="Bluhm B.H."/>
            <person name="Cannon C."/>
            <person name="Castanera R."/>
            <person name="Culley D.E."/>
            <person name="Daum C."/>
            <person name="Ezra D."/>
            <person name="Gonzalez J.B."/>
            <person name="Henrissat B."/>
            <person name="Kuo A."/>
            <person name="Liang C."/>
            <person name="Lipzen A."/>
            <person name="Lutzoni F."/>
            <person name="Magnuson J."/>
            <person name="Mondo S."/>
            <person name="Nolan M."/>
            <person name="Ohm R."/>
            <person name="Pangilinan J."/>
            <person name="Park H.-J.H."/>
            <person name="Ramirez L."/>
            <person name="Alfaro M."/>
            <person name="Sun H."/>
            <person name="Tritt A."/>
            <person name="Yoshinaga Y."/>
            <person name="Zwiers L.-H.L."/>
            <person name="Turgeon B.G."/>
            <person name="Goodwin S.B."/>
            <person name="Spatafora J.W."/>
            <person name="Crous P.W."/>
            <person name="Grigoriev I.V."/>
        </authorList>
    </citation>
    <scope>NUCLEOTIDE SEQUENCE [LARGE SCALE GENOMIC DNA]</scope>
    <source>
        <strain evidence="2 3">CBS 611.86</strain>
    </source>
</reference>
<sequence>MVLGPNKSKQHWKNMGTMSNSSMNDPKETEREPQAWIGIVTVLLQIEYALNSHGFAHLEQVHRKQGNRHDPLQRERALTPALTGKTPDSTSSLLVYYILKYQVLR</sequence>
<protein>
    <submittedName>
        <fullName evidence="2">Uncharacterized protein</fullName>
    </submittedName>
</protein>
<evidence type="ECO:0000256" key="1">
    <source>
        <dbReference type="SAM" id="MobiDB-lite"/>
    </source>
</evidence>
<keyword evidence="3" id="KW-1185">Reference proteome</keyword>
<organism evidence="2 3">
    <name type="scientific">Massariosphaeria phaeospora</name>
    <dbReference type="NCBI Taxonomy" id="100035"/>
    <lineage>
        <taxon>Eukaryota</taxon>
        <taxon>Fungi</taxon>
        <taxon>Dikarya</taxon>
        <taxon>Ascomycota</taxon>
        <taxon>Pezizomycotina</taxon>
        <taxon>Dothideomycetes</taxon>
        <taxon>Pleosporomycetidae</taxon>
        <taxon>Pleosporales</taxon>
        <taxon>Pleosporales incertae sedis</taxon>
        <taxon>Massariosphaeria</taxon>
    </lineage>
</organism>